<evidence type="ECO:0000313" key="2">
    <source>
        <dbReference type="EMBL" id="CAG8799086.1"/>
    </source>
</evidence>
<evidence type="ECO:0000256" key="1">
    <source>
        <dbReference type="SAM" id="MobiDB-lite"/>
    </source>
</evidence>
<protein>
    <submittedName>
        <fullName evidence="2">2905_t:CDS:1</fullName>
    </submittedName>
</protein>
<feature type="compositionally biased region" description="Low complexity" evidence="1">
    <location>
        <begin position="1"/>
        <end position="18"/>
    </location>
</feature>
<gene>
    <name evidence="2" type="ORF">CPELLU_LOCUS17571</name>
</gene>
<name>A0A9N9P836_9GLOM</name>
<reference evidence="2" key="1">
    <citation type="submission" date="2021-06" db="EMBL/GenBank/DDBJ databases">
        <authorList>
            <person name="Kallberg Y."/>
            <person name="Tangrot J."/>
            <person name="Rosling A."/>
        </authorList>
    </citation>
    <scope>NUCLEOTIDE SEQUENCE</scope>
    <source>
        <strain evidence="2">FL966</strain>
    </source>
</reference>
<dbReference type="EMBL" id="CAJVQA010030333">
    <property type="protein sequence ID" value="CAG8799086.1"/>
    <property type="molecule type" value="Genomic_DNA"/>
</dbReference>
<proteinExistence type="predicted"/>
<dbReference type="AlphaFoldDB" id="A0A9N9P836"/>
<organism evidence="2 3">
    <name type="scientific">Cetraspora pellucida</name>
    <dbReference type="NCBI Taxonomy" id="1433469"/>
    <lineage>
        <taxon>Eukaryota</taxon>
        <taxon>Fungi</taxon>
        <taxon>Fungi incertae sedis</taxon>
        <taxon>Mucoromycota</taxon>
        <taxon>Glomeromycotina</taxon>
        <taxon>Glomeromycetes</taxon>
        <taxon>Diversisporales</taxon>
        <taxon>Gigasporaceae</taxon>
        <taxon>Cetraspora</taxon>
    </lineage>
</organism>
<dbReference type="OrthoDB" id="2438553at2759"/>
<evidence type="ECO:0000313" key="3">
    <source>
        <dbReference type="Proteomes" id="UP000789759"/>
    </source>
</evidence>
<accession>A0A9N9P836</accession>
<sequence>MSVNKSSSSKPLESTSVKCKADKSKEGRPRMPICNDFSEGKDDKHKHFRANCYYYDRGKWQCEKPFTIEAHLVLHCKRLVPDDIRRKCLIKVVKKGEKVNDKDDETSARKKIKLTNQSITLHYPPINKLSS</sequence>
<dbReference type="Proteomes" id="UP000789759">
    <property type="component" value="Unassembled WGS sequence"/>
</dbReference>
<feature type="compositionally biased region" description="Basic and acidic residues" evidence="1">
    <location>
        <begin position="19"/>
        <end position="29"/>
    </location>
</feature>
<feature type="region of interest" description="Disordered" evidence="1">
    <location>
        <begin position="1"/>
        <end position="33"/>
    </location>
</feature>
<keyword evidence="3" id="KW-1185">Reference proteome</keyword>
<comment type="caution">
    <text evidence="2">The sequence shown here is derived from an EMBL/GenBank/DDBJ whole genome shotgun (WGS) entry which is preliminary data.</text>
</comment>